<evidence type="ECO:0000256" key="2">
    <source>
        <dbReference type="SAM" id="SignalP"/>
    </source>
</evidence>
<feature type="signal peptide" evidence="2">
    <location>
        <begin position="1"/>
        <end position="26"/>
    </location>
</feature>
<proteinExistence type="predicted"/>
<dbReference type="Proteomes" id="UP000517694">
    <property type="component" value="Unassembled WGS sequence"/>
</dbReference>
<name>A0A7X1HXM7_9ACTN</name>
<feature type="compositionally biased region" description="Basic and acidic residues" evidence="1">
    <location>
        <begin position="59"/>
        <end position="83"/>
    </location>
</feature>
<keyword evidence="4" id="KW-1185">Reference proteome</keyword>
<feature type="region of interest" description="Disordered" evidence="1">
    <location>
        <begin position="47"/>
        <end position="83"/>
    </location>
</feature>
<dbReference type="OrthoDB" id="4325903at2"/>
<accession>A0A7X1HXM7</accession>
<evidence type="ECO:0000256" key="1">
    <source>
        <dbReference type="SAM" id="MobiDB-lite"/>
    </source>
</evidence>
<dbReference type="EMBL" id="JACMHY010000002">
    <property type="protein sequence ID" value="MBC2865077.1"/>
    <property type="molecule type" value="Genomic_DNA"/>
</dbReference>
<evidence type="ECO:0000313" key="3">
    <source>
        <dbReference type="EMBL" id="MBC2865077.1"/>
    </source>
</evidence>
<keyword evidence="2" id="KW-0732">Signal</keyword>
<sequence>MMTRSHAVTAGIAAAAALTATGITYAAAASAPEARTVPAAVQQVPAQAPMDGGAGKGNEGNDHGGNDHGNDHGNDRGNDHGRKHREEGWIHVNERSYSAHPTGCITVISGLGSDSFNIRNDSRKTVEVFRGATCDNGAPIATVGPWSTSNGVKPGKTDAVKVRDGVLASLRIVHDRDHDDRDDKGGKGDRDDD</sequence>
<protein>
    <recommendedName>
        <fullName evidence="5">Secreted protein</fullName>
    </recommendedName>
</protein>
<evidence type="ECO:0008006" key="5">
    <source>
        <dbReference type="Google" id="ProtNLM"/>
    </source>
</evidence>
<evidence type="ECO:0000313" key="4">
    <source>
        <dbReference type="Proteomes" id="UP000517694"/>
    </source>
</evidence>
<dbReference type="AlphaFoldDB" id="A0A7X1HXM7"/>
<feature type="region of interest" description="Disordered" evidence="1">
    <location>
        <begin position="173"/>
        <end position="193"/>
    </location>
</feature>
<gene>
    <name evidence="3" type="ORF">H1R13_08735</name>
</gene>
<comment type="caution">
    <text evidence="3">The sequence shown here is derived from an EMBL/GenBank/DDBJ whole genome shotgun (WGS) entry which is preliminary data.</text>
</comment>
<organism evidence="3 4">
    <name type="scientific">Streptomyces mexicanus</name>
    <dbReference type="NCBI Taxonomy" id="178566"/>
    <lineage>
        <taxon>Bacteria</taxon>
        <taxon>Bacillati</taxon>
        <taxon>Actinomycetota</taxon>
        <taxon>Actinomycetes</taxon>
        <taxon>Kitasatosporales</taxon>
        <taxon>Streptomycetaceae</taxon>
        <taxon>Streptomyces</taxon>
    </lineage>
</organism>
<feature type="chain" id="PRO_5039257146" description="Secreted protein" evidence="2">
    <location>
        <begin position="27"/>
        <end position="193"/>
    </location>
</feature>
<reference evidence="3 4" key="1">
    <citation type="submission" date="2020-08" db="EMBL/GenBank/DDBJ databases">
        <title>Whole-Genome Sequence of French Clinical Streptomyces mexicanus Strain Q0842.</title>
        <authorList>
            <person name="Boxberger M."/>
            <person name="La Scola B."/>
        </authorList>
    </citation>
    <scope>NUCLEOTIDE SEQUENCE [LARGE SCALE GENOMIC DNA]</scope>
    <source>
        <strain evidence="3 4">Marseille-Q0842</strain>
    </source>
</reference>